<dbReference type="PATRIC" id="fig|476652.3.peg.1431"/>
<reference evidence="4 5" key="1">
    <citation type="submission" date="2015-06" db="EMBL/GenBank/DDBJ databases">
        <title>Draft genome of the moderately acidophilic sulfate reducer Candidatus Desulfosporosinus acididurans strain M1.</title>
        <authorList>
            <person name="Poehlein A."/>
            <person name="Petzsch P."/>
            <person name="Johnson B.D."/>
            <person name="Schloemann M."/>
            <person name="Daniel R."/>
            <person name="Muehling M."/>
        </authorList>
    </citation>
    <scope>NUCLEOTIDE SEQUENCE [LARGE SCALE GENOMIC DNA]</scope>
    <source>
        <strain evidence="4 5">M1</strain>
    </source>
</reference>
<comment type="similarity">
    <text evidence="1">Belongs to the DnaB/DnaD family.</text>
</comment>
<evidence type="ECO:0000313" key="4">
    <source>
        <dbReference type="EMBL" id="KLU66727.1"/>
    </source>
</evidence>
<comment type="caution">
    <text evidence="4">The sequence shown here is derived from an EMBL/GenBank/DDBJ whole genome shotgun (WGS) entry which is preliminary data.</text>
</comment>
<dbReference type="PANTHER" id="PTHR37293">
    <property type="entry name" value="PHAGE REPLICATION PROTEIN-RELATED"/>
    <property type="match status" value="1"/>
</dbReference>
<feature type="compositionally biased region" description="Polar residues" evidence="2">
    <location>
        <begin position="165"/>
        <end position="176"/>
    </location>
</feature>
<dbReference type="STRING" id="476652.DEAC_c13950"/>
<evidence type="ECO:0000256" key="1">
    <source>
        <dbReference type="ARBA" id="ARBA00093462"/>
    </source>
</evidence>
<keyword evidence="5" id="KW-1185">Reference proteome</keyword>
<protein>
    <submittedName>
        <fullName evidence="4">Replication initiation and membrane attachment</fullName>
    </submittedName>
</protein>
<proteinExistence type="inferred from homology"/>
<dbReference type="NCBIfam" id="TIGR01446">
    <property type="entry name" value="DnaD_dom"/>
    <property type="match status" value="1"/>
</dbReference>
<feature type="region of interest" description="Disordered" evidence="2">
    <location>
        <begin position="268"/>
        <end position="309"/>
    </location>
</feature>
<dbReference type="AlphaFoldDB" id="A0A0J1FTV9"/>
<dbReference type="EMBL" id="LDZY01000004">
    <property type="protein sequence ID" value="KLU66727.1"/>
    <property type="molecule type" value="Genomic_DNA"/>
</dbReference>
<dbReference type="Pfam" id="PF07261">
    <property type="entry name" value="DnaB_2"/>
    <property type="match status" value="1"/>
</dbReference>
<sequence length="309" mass="34955">MARARNIKPSFFANDQLGELPPLARLLFIGLWGLADRRGKLEDRPKRIKAEVLPYDDCDVNELLNLLEPEFIVRYTVDGISCIQIVNFLKHQKPHPKEAESNLPNMPEDNQAVTRCEQAAKINGKDIPKNLETQTSNLNVSTSPAESLLLNVESPIMNDDCCLPQNESADENNNATEKSENTEPNEGNMAVGTRALIWAEKNWGRMLSPGESREIMTWCDEFSTRGSQHPDDLVVEALKQCDYASVRNMKYLRAVLTDWREAGVLSVSQVEAREAERKSQKEHKRNKDPGNMPSGSPRVPSDKYEKFYL</sequence>
<feature type="compositionally biased region" description="Basic and acidic residues" evidence="2">
    <location>
        <begin position="300"/>
        <end position="309"/>
    </location>
</feature>
<evidence type="ECO:0000313" key="5">
    <source>
        <dbReference type="Proteomes" id="UP000036356"/>
    </source>
</evidence>
<dbReference type="Proteomes" id="UP000036356">
    <property type="component" value="Unassembled WGS sequence"/>
</dbReference>
<dbReference type="PANTHER" id="PTHR37293:SF5">
    <property type="entry name" value="DNA REPLICATION PROTEIN"/>
    <property type="match status" value="1"/>
</dbReference>
<dbReference type="SUPFAM" id="SSF158499">
    <property type="entry name" value="DnaD domain-like"/>
    <property type="match status" value="1"/>
</dbReference>
<dbReference type="InterPro" id="IPR034829">
    <property type="entry name" value="DnaD-like_sf"/>
</dbReference>
<evidence type="ECO:0000256" key="2">
    <source>
        <dbReference type="SAM" id="MobiDB-lite"/>
    </source>
</evidence>
<evidence type="ECO:0000259" key="3">
    <source>
        <dbReference type="Pfam" id="PF07261"/>
    </source>
</evidence>
<dbReference type="Gene3D" id="1.10.10.630">
    <property type="entry name" value="DnaD domain-like"/>
    <property type="match status" value="1"/>
</dbReference>
<gene>
    <name evidence="4" type="ORF">DEAC_c13950</name>
</gene>
<name>A0A0J1FTV9_9FIRM</name>
<feature type="region of interest" description="Disordered" evidence="2">
    <location>
        <begin position="161"/>
        <end position="187"/>
    </location>
</feature>
<dbReference type="RefSeq" id="WP_053006309.1">
    <property type="nucleotide sequence ID" value="NZ_LDZY01000004.1"/>
</dbReference>
<dbReference type="InterPro" id="IPR006343">
    <property type="entry name" value="DnaB/C_C"/>
</dbReference>
<organism evidence="4 5">
    <name type="scientific">Desulfosporosinus acididurans</name>
    <dbReference type="NCBI Taxonomy" id="476652"/>
    <lineage>
        <taxon>Bacteria</taxon>
        <taxon>Bacillati</taxon>
        <taxon>Bacillota</taxon>
        <taxon>Clostridia</taxon>
        <taxon>Eubacteriales</taxon>
        <taxon>Desulfitobacteriaceae</taxon>
        <taxon>Desulfosporosinus</taxon>
    </lineage>
</organism>
<feature type="domain" description="DnaB/C C-terminal" evidence="3">
    <location>
        <begin position="199"/>
        <end position="273"/>
    </location>
</feature>
<dbReference type="InterPro" id="IPR053162">
    <property type="entry name" value="DnaD"/>
</dbReference>
<accession>A0A0J1FTV9</accession>